<dbReference type="EMBL" id="OC858946">
    <property type="protein sequence ID" value="CAD7627036.1"/>
    <property type="molecule type" value="Genomic_DNA"/>
</dbReference>
<dbReference type="OrthoDB" id="6512177at2759"/>
<gene>
    <name evidence="1" type="ORF">OSB1V03_LOCUS7466</name>
</gene>
<protein>
    <submittedName>
        <fullName evidence="1">Uncharacterized protein</fullName>
    </submittedName>
</protein>
<dbReference type="AlphaFoldDB" id="A0A7R9KS63"/>
<accession>A0A7R9KS63</accession>
<organism evidence="1">
    <name type="scientific">Medioppia subpectinata</name>
    <dbReference type="NCBI Taxonomy" id="1979941"/>
    <lineage>
        <taxon>Eukaryota</taxon>
        <taxon>Metazoa</taxon>
        <taxon>Ecdysozoa</taxon>
        <taxon>Arthropoda</taxon>
        <taxon>Chelicerata</taxon>
        <taxon>Arachnida</taxon>
        <taxon>Acari</taxon>
        <taxon>Acariformes</taxon>
        <taxon>Sarcoptiformes</taxon>
        <taxon>Oribatida</taxon>
        <taxon>Brachypylina</taxon>
        <taxon>Oppioidea</taxon>
        <taxon>Oppiidae</taxon>
        <taxon>Medioppia</taxon>
    </lineage>
</organism>
<reference evidence="1" key="1">
    <citation type="submission" date="2020-11" db="EMBL/GenBank/DDBJ databases">
        <authorList>
            <person name="Tran Van P."/>
        </authorList>
    </citation>
    <scope>NUCLEOTIDE SEQUENCE</scope>
</reference>
<name>A0A7R9KS63_9ACAR</name>
<sequence length="221" mass="24586">MIQISGQNKIKIESKEFCASRGCGSVDDILGTNEMLVLSARLWNLTGRAINGLSEGLCVGTNCPPEGPALYELAIDRGLIILGVSVLKLRETQDELRGELMPPHDCDNALEMLPLNDEFNEELRLLLLLYISRVEMSSGLDESVDVLERTRIRIFFTTIRDLTSGRLFRGHDIQKQSIHSQVFGIYCAESEELFESKDLNEDSNEIASSITLSRFGSNGCV</sequence>
<evidence type="ECO:0000313" key="2">
    <source>
        <dbReference type="Proteomes" id="UP000759131"/>
    </source>
</evidence>
<evidence type="ECO:0000313" key="1">
    <source>
        <dbReference type="EMBL" id="CAD7627036.1"/>
    </source>
</evidence>
<keyword evidence="2" id="KW-1185">Reference proteome</keyword>
<dbReference type="EMBL" id="CAJPIZ010004371">
    <property type="protein sequence ID" value="CAG2107466.1"/>
    <property type="molecule type" value="Genomic_DNA"/>
</dbReference>
<proteinExistence type="predicted"/>
<dbReference type="Proteomes" id="UP000759131">
    <property type="component" value="Unassembled WGS sequence"/>
</dbReference>